<dbReference type="InterPro" id="IPR041492">
    <property type="entry name" value="HAD_2"/>
</dbReference>
<accession>A0A1F8C1L6</accession>
<dbReference type="Gene3D" id="3.40.50.1000">
    <property type="entry name" value="HAD superfamily/HAD-like"/>
    <property type="match status" value="1"/>
</dbReference>
<dbReference type="PANTHER" id="PTHR43611">
    <property type="entry name" value="ALPHA-D-GLUCOSE 1-PHOSPHATE PHOSPHATASE"/>
    <property type="match status" value="1"/>
</dbReference>
<gene>
    <name evidence="1" type="ORF">A2975_04105</name>
</gene>
<sequence length="157" mass="18191">MIRALITDVSRVLLFPKDRTYTGSLNDLYKEESLKPNYKFFNYFELNEELLKFYKSLKGRVDVHILTSDIIQDAPELKPFWKDVIGKIFSASKMNTHKSTPDAYEKVIKELNLAPHEVIYVDDSNENLEAAKKVGLQTVLYQINEKSLSQMGTILRK</sequence>
<comment type="caution">
    <text evidence="1">The sequence shown here is derived from an EMBL/GenBank/DDBJ whole genome shotgun (WGS) entry which is preliminary data.</text>
</comment>
<proteinExistence type="predicted"/>
<dbReference type="InterPro" id="IPR006439">
    <property type="entry name" value="HAD-SF_hydro_IA"/>
</dbReference>
<dbReference type="AlphaFoldDB" id="A0A1F8C1L6"/>
<dbReference type="Pfam" id="PF13419">
    <property type="entry name" value="HAD_2"/>
    <property type="match status" value="1"/>
</dbReference>
<dbReference type="STRING" id="1802525.A2975_04105"/>
<evidence type="ECO:0008006" key="3">
    <source>
        <dbReference type="Google" id="ProtNLM"/>
    </source>
</evidence>
<protein>
    <recommendedName>
        <fullName evidence="3">FCP1 homology domain-containing protein</fullName>
    </recommendedName>
</protein>
<dbReference type="EMBL" id="MGHL01000006">
    <property type="protein sequence ID" value="OGM70227.1"/>
    <property type="molecule type" value="Genomic_DNA"/>
</dbReference>
<evidence type="ECO:0000313" key="2">
    <source>
        <dbReference type="Proteomes" id="UP000178429"/>
    </source>
</evidence>
<organism evidence="1 2">
    <name type="scientific">Candidatus Woesebacteria bacterium RIFCSPLOWO2_01_FULL_44_14</name>
    <dbReference type="NCBI Taxonomy" id="1802525"/>
    <lineage>
        <taxon>Bacteria</taxon>
        <taxon>Candidatus Woeseibacteriota</taxon>
    </lineage>
</organism>
<evidence type="ECO:0000313" key="1">
    <source>
        <dbReference type="EMBL" id="OGM70227.1"/>
    </source>
</evidence>
<dbReference type="Proteomes" id="UP000178429">
    <property type="component" value="Unassembled WGS sequence"/>
</dbReference>
<dbReference type="SUPFAM" id="SSF56784">
    <property type="entry name" value="HAD-like"/>
    <property type="match status" value="1"/>
</dbReference>
<reference evidence="1 2" key="1">
    <citation type="journal article" date="2016" name="Nat. Commun.">
        <title>Thousands of microbial genomes shed light on interconnected biogeochemical processes in an aquifer system.</title>
        <authorList>
            <person name="Anantharaman K."/>
            <person name="Brown C.T."/>
            <person name="Hug L.A."/>
            <person name="Sharon I."/>
            <person name="Castelle C.J."/>
            <person name="Probst A.J."/>
            <person name="Thomas B.C."/>
            <person name="Singh A."/>
            <person name="Wilkins M.J."/>
            <person name="Karaoz U."/>
            <person name="Brodie E.L."/>
            <person name="Williams K.H."/>
            <person name="Hubbard S.S."/>
            <person name="Banfield J.F."/>
        </authorList>
    </citation>
    <scope>NUCLEOTIDE SEQUENCE [LARGE SCALE GENOMIC DNA]</scope>
</reference>
<name>A0A1F8C1L6_9BACT</name>
<dbReference type="InterPro" id="IPR036412">
    <property type="entry name" value="HAD-like_sf"/>
</dbReference>
<dbReference type="NCBIfam" id="TIGR01509">
    <property type="entry name" value="HAD-SF-IA-v3"/>
    <property type="match status" value="1"/>
</dbReference>
<dbReference type="PANTHER" id="PTHR43611:SF3">
    <property type="entry name" value="FLAVIN MONONUCLEOTIDE HYDROLASE 1, CHLOROPLATIC"/>
    <property type="match status" value="1"/>
</dbReference>
<dbReference type="InterPro" id="IPR023214">
    <property type="entry name" value="HAD_sf"/>
</dbReference>